<proteinExistence type="inferred from homology"/>
<keyword evidence="6 8" id="KW-0411">Iron-sulfur</keyword>
<organism evidence="10">
    <name type="scientific">Dictyoglomus turgidum</name>
    <dbReference type="NCBI Taxonomy" id="513050"/>
    <lineage>
        <taxon>Bacteria</taxon>
        <taxon>Pseudomonadati</taxon>
        <taxon>Dictyoglomota</taxon>
        <taxon>Dictyoglomia</taxon>
        <taxon>Dictyoglomales</taxon>
        <taxon>Dictyoglomaceae</taxon>
        <taxon>Dictyoglomus</taxon>
    </lineage>
</organism>
<dbReference type="GO" id="GO:0051539">
    <property type="term" value="F:4 iron, 4 sulfur cluster binding"/>
    <property type="evidence" value="ECO:0007669"/>
    <property type="project" value="UniProtKB-UniRule"/>
</dbReference>
<dbReference type="UniPathway" id="UPA00391"/>
<dbReference type="GO" id="GO:1904047">
    <property type="term" value="F:S-adenosyl-L-methionine binding"/>
    <property type="evidence" value="ECO:0007669"/>
    <property type="project" value="UniProtKB-UniRule"/>
</dbReference>
<comment type="caution">
    <text evidence="10">The sequence shown here is derived from an EMBL/GenBank/DDBJ whole genome shotgun (WGS) entry which is preliminary data.</text>
</comment>
<dbReference type="PANTHER" id="PTHR42836">
    <property type="entry name" value="7-CARBOXY-7-DEAZAGUANINE SYNTHASE"/>
    <property type="match status" value="1"/>
</dbReference>
<comment type="function">
    <text evidence="8">Catalyzes the complex heterocyclic radical-mediated conversion of 6-carboxy-5,6,7,8-tetrahydropterin (CPH4) to 7-carboxy-7-deazaguanine (CDG), a step common to the biosynthetic pathways of all 7-deazapurine-containing compounds.</text>
</comment>
<comment type="caution">
    <text evidence="8">Lacks conserved residue(s) required for the propagation of feature annotation.</text>
</comment>
<evidence type="ECO:0000256" key="2">
    <source>
        <dbReference type="ARBA" id="ARBA00022691"/>
    </source>
</evidence>
<dbReference type="EMBL" id="DTGA01000104">
    <property type="protein sequence ID" value="HGB31122.1"/>
    <property type="molecule type" value="Genomic_DNA"/>
</dbReference>
<evidence type="ECO:0000259" key="9">
    <source>
        <dbReference type="PROSITE" id="PS51918"/>
    </source>
</evidence>
<dbReference type="Pfam" id="PF04055">
    <property type="entry name" value="Radical_SAM"/>
    <property type="match status" value="1"/>
</dbReference>
<dbReference type="Gene3D" id="3.20.20.70">
    <property type="entry name" value="Aldolase class I"/>
    <property type="match status" value="1"/>
</dbReference>
<feature type="binding site" evidence="8">
    <location>
        <position position="27"/>
    </location>
    <ligand>
        <name>substrate</name>
    </ligand>
</feature>
<comment type="similarity">
    <text evidence="8">Belongs to the radical SAM superfamily. 7-carboxy-7-deazaguanine synthase family.</text>
</comment>
<dbReference type="HAMAP" id="MF_00917">
    <property type="entry name" value="QueE"/>
    <property type="match status" value="1"/>
</dbReference>
<dbReference type="GO" id="GO:0000287">
    <property type="term" value="F:magnesium ion binding"/>
    <property type="evidence" value="ECO:0007669"/>
    <property type="project" value="UniProtKB-UniRule"/>
</dbReference>
<comment type="subunit">
    <text evidence="8">Homodimer.</text>
</comment>
<feature type="binding site" evidence="8">
    <location>
        <position position="72"/>
    </location>
    <ligand>
        <name>substrate</name>
    </ligand>
</feature>
<feature type="binding site" evidence="8">
    <location>
        <position position="74"/>
    </location>
    <ligand>
        <name>S-adenosyl-L-methionine</name>
        <dbReference type="ChEBI" id="CHEBI:59789"/>
    </ligand>
</feature>
<evidence type="ECO:0000256" key="4">
    <source>
        <dbReference type="ARBA" id="ARBA00022842"/>
    </source>
</evidence>
<reference evidence="10" key="1">
    <citation type="journal article" date="2020" name="mSystems">
        <title>Genome- and Community-Level Interaction Insights into Carbon Utilization and Element Cycling Functions of Hydrothermarchaeota in Hydrothermal Sediment.</title>
        <authorList>
            <person name="Zhou Z."/>
            <person name="Liu Y."/>
            <person name="Xu W."/>
            <person name="Pan J."/>
            <person name="Luo Z.H."/>
            <person name="Li M."/>
        </authorList>
    </citation>
    <scope>NUCLEOTIDE SEQUENCE [LARGE SCALE GENOMIC DNA]</scope>
    <source>
        <strain evidence="10">SpSt-751</strain>
    </source>
</reference>
<keyword evidence="5 8" id="KW-0408">Iron</keyword>
<dbReference type="SFLD" id="SFLDS00029">
    <property type="entry name" value="Radical_SAM"/>
    <property type="match status" value="1"/>
</dbReference>
<gene>
    <name evidence="8" type="primary">queE</name>
    <name evidence="10" type="ORF">ENV35_04525</name>
</gene>
<comment type="cofactor">
    <cofactor evidence="8">
        <name>S-adenosyl-L-methionine</name>
        <dbReference type="ChEBI" id="CHEBI:59789"/>
    </cofactor>
    <text evidence="8">Binds 1 S-adenosyl-L-methionine per subunit.</text>
</comment>
<evidence type="ECO:0000256" key="3">
    <source>
        <dbReference type="ARBA" id="ARBA00022723"/>
    </source>
</evidence>
<dbReference type="PANTHER" id="PTHR42836:SF1">
    <property type="entry name" value="7-CARBOXY-7-DEAZAGUANINE SYNTHASE"/>
    <property type="match status" value="1"/>
</dbReference>
<sequence length="206" mass="24208">MKIKVSEIFQSIQGEGKFSGYPMLFIRTYGCTRKCWFCDTLYSVVGDKYQEVSVDKIVKIIKKSKFNCVVWTGGEPLLQRKAIEKVISKTRDYYHYLETNGDLLEEIDFYLFHYLAISPKEKKVAEKVRNLSLEFNPERWDIKVVSDLEKIGLDMIPYATMLMPLTTFKKKKDIEICKKVWNYCVKNNIKFSSRLQTFIFGKKKGI</sequence>
<comment type="cofactor">
    <cofactor evidence="8">
        <name>[4Fe-4S] cluster</name>
        <dbReference type="ChEBI" id="CHEBI:49883"/>
    </cofactor>
    <text evidence="8">Binds 1 [4Fe-4S] cluster. The cluster is coordinated with 3 cysteines and an exchangeable S-adenosyl-L-methionine.</text>
</comment>
<evidence type="ECO:0000256" key="7">
    <source>
        <dbReference type="ARBA" id="ARBA00023239"/>
    </source>
</evidence>
<keyword evidence="3 8" id="KW-0479">Metal-binding</keyword>
<feature type="binding site" evidence="8">
    <location>
        <begin position="118"/>
        <end position="120"/>
    </location>
    <ligand>
        <name>S-adenosyl-L-methionine</name>
        <dbReference type="ChEBI" id="CHEBI:59789"/>
    </ligand>
</feature>
<accession>A0A7C3SR18</accession>
<dbReference type="InterPro" id="IPR024924">
    <property type="entry name" value="7-CO-7-deazaguanine_synth-like"/>
</dbReference>
<protein>
    <recommendedName>
        <fullName evidence="8">7-carboxy-7-deazaguanine synthase</fullName>
        <shortName evidence="8">CDG synthase</shortName>
        <ecNumber evidence="8">4.3.99.3</ecNumber>
    </recommendedName>
    <alternativeName>
        <fullName evidence="8">Queuosine biosynthesis protein QueE</fullName>
    </alternativeName>
</protein>
<dbReference type="GO" id="GO:0008616">
    <property type="term" value="P:tRNA queuosine(34) biosynthetic process"/>
    <property type="evidence" value="ECO:0007669"/>
    <property type="project" value="UniProtKB-UniRule"/>
</dbReference>
<dbReference type="EC" id="4.3.99.3" evidence="8"/>
<dbReference type="InterPro" id="IPR058240">
    <property type="entry name" value="rSAM_sf"/>
</dbReference>
<evidence type="ECO:0000256" key="1">
    <source>
        <dbReference type="ARBA" id="ARBA00022485"/>
    </source>
</evidence>
<feature type="binding site" evidence="8">
    <location>
        <begin position="12"/>
        <end position="14"/>
    </location>
    <ligand>
        <name>substrate</name>
    </ligand>
</feature>
<dbReference type="InterPro" id="IPR013785">
    <property type="entry name" value="Aldolase_TIM"/>
</dbReference>
<comment type="pathway">
    <text evidence="8">Purine metabolism; 7-cyano-7-deazaguanine biosynthesis.</text>
</comment>
<evidence type="ECO:0000256" key="8">
    <source>
        <dbReference type="HAMAP-Rule" id="MF_00917"/>
    </source>
</evidence>
<feature type="binding site" evidence="8">
    <location>
        <position position="31"/>
    </location>
    <ligand>
        <name>[4Fe-4S] cluster</name>
        <dbReference type="ChEBI" id="CHEBI:49883"/>
        <note>4Fe-4S-S-AdoMet</note>
    </ligand>
</feature>
<keyword evidence="8" id="KW-0671">Queuosine biosynthesis</keyword>
<evidence type="ECO:0000313" key="10">
    <source>
        <dbReference type="EMBL" id="HGB31122.1"/>
    </source>
</evidence>
<dbReference type="AlphaFoldDB" id="A0A7C3SR18"/>
<keyword evidence="7 8" id="KW-0456">Lyase</keyword>
<dbReference type="InterPro" id="IPR007197">
    <property type="entry name" value="rSAM"/>
</dbReference>
<dbReference type="PROSITE" id="PS51918">
    <property type="entry name" value="RADICAL_SAM"/>
    <property type="match status" value="1"/>
</dbReference>
<keyword evidence="2 8" id="KW-0949">S-adenosyl-L-methionine</keyword>
<dbReference type="GO" id="GO:0016840">
    <property type="term" value="F:carbon-nitrogen lyase activity"/>
    <property type="evidence" value="ECO:0007669"/>
    <property type="project" value="UniProtKB-UniRule"/>
</dbReference>
<feature type="binding site" evidence="8">
    <location>
        <position position="40"/>
    </location>
    <ligand>
        <name>Mg(2+)</name>
        <dbReference type="ChEBI" id="CHEBI:18420"/>
    </ligand>
</feature>
<comment type="cofactor">
    <cofactor evidence="8">
        <name>Mg(2+)</name>
        <dbReference type="ChEBI" id="CHEBI:18420"/>
    </cofactor>
</comment>
<feature type="binding site" evidence="8">
    <location>
        <begin position="37"/>
        <end position="39"/>
    </location>
    <ligand>
        <name>S-adenosyl-L-methionine</name>
        <dbReference type="ChEBI" id="CHEBI:59789"/>
    </ligand>
</feature>
<keyword evidence="1 8" id="KW-0004">4Fe-4S</keyword>
<evidence type="ECO:0000256" key="6">
    <source>
        <dbReference type="ARBA" id="ARBA00023014"/>
    </source>
</evidence>
<evidence type="ECO:0000256" key="5">
    <source>
        <dbReference type="ARBA" id="ARBA00023004"/>
    </source>
</evidence>
<keyword evidence="4 8" id="KW-0460">Magnesium</keyword>
<feature type="domain" description="Radical SAM core" evidence="9">
    <location>
        <begin position="18"/>
        <end position="206"/>
    </location>
</feature>
<comment type="catalytic activity">
    <reaction evidence="8">
        <text>6-carboxy-5,6,7,8-tetrahydropterin + H(+) = 7-carboxy-7-carbaguanine + NH4(+)</text>
        <dbReference type="Rhea" id="RHEA:27974"/>
        <dbReference type="ChEBI" id="CHEBI:15378"/>
        <dbReference type="ChEBI" id="CHEBI:28938"/>
        <dbReference type="ChEBI" id="CHEBI:61032"/>
        <dbReference type="ChEBI" id="CHEBI:61036"/>
        <dbReference type="EC" id="4.3.99.3"/>
    </reaction>
</comment>
<feature type="binding site" evidence="8">
    <location>
        <position position="38"/>
    </location>
    <ligand>
        <name>[4Fe-4S] cluster</name>
        <dbReference type="ChEBI" id="CHEBI:49883"/>
        <note>4Fe-4S-S-AdoMet</note>
    </ligand>
</feature>
<feature type="binding site" evidence="8">
    <location>
        <position position="35"/>
    </location>
    <ligand>
        <name>[4Fe-4S] cluster</name>
        <dbReference type="ChEBI" id="CHEBI:49883"/>
        <note>4Fe-4S-S-AdoMet</note>
    </ligand>
</feature>
<name>A0A7C3SR18_9BACT</name>
<dbReference type="CDD" id="cd01335">
    <property type="entry name" value="Radical_SAM"/>
    <property type="match status" value="1"/>
</dbReference>
<dbReference type="SUPFAM" id="SSF102114">
    <property type="entry name" value="Radical SAM enzymes"/>
    <property type="match status" value="1"/>
</dbReference>